<sequence>MHLSKILCPLDFSVAAAAVVAYAATLASATGAELCLLHVQEAQLALSGHAPGQVPDAATELARYQLLAQQAGAGRVTTQLRQGDADREIVRAAQTSGTDLIIIGSHGQTGLTRFLMGNTAEHVVRHAPCATLLVKPQGTAALRQSA</sequence>
<dbReference type="CDD" id="cd00293">
    <property type="entry name" value="USP-like"/>
    <property type="match status" value="1"/>
</dbReference>
<gene>
    <name evidence="5" type="ORF">I5L79_06165</name>
</gene>
<evidence type="ECO:0000256" key="3">
    <source>
        <dbReference type="SAM" id="SignalP"/>
    </source>
</evidence>
<accession>A0ABS0KZ31</accession>
<evidence type="ECO:0000256" key="2">
    <source>
        <dbReference type="PIRNR" id="PIRNR006276"/>
    </source>
</evidence>
<keyword evidence="3" id="KW-0732">Signal</keyword>
<dbReference type="SUPFAM" id="SSF52402">
    <property type="entry name" value="Adenine nucleotide alpha hydrolases-like"/>
    <property type="match status" value="1"/>
</dbReference>
<evidence type="ECO:0000259" key="4">
    <source>
        <dbReference type="Pfam" id="PF00582"/>
    </source>
</evidence>
<dbReference type="InterPro" id="IPR014729">
    <property type="entry name" value="Rossmann-like_a/b/a_fold"/>
</dbReference>
<feature type="domain" description="UspA" evidence="4">
    <location>
        <begin position="4"/>
        <end position="135"/>
    </location>
</feature>
<proteinExistence type="inferred from homology"/>
<name>A0ABS0KZ31_9BACT</name>
<reference evidence="5 6" key="1">
    <citation type="submission" date="2020-11" db="EMBL/GenBank/DDBJ databases">
        <title>Hymenobacter sp.</title>
        <authorList>
            <person name="Kim M.K."/>
        </authorList>
    </citation>
    <scope>NUCLEOTIDE SEQUENCE [LARGE SCALE GENOMIC DNA]</scope>
    <source>
        <strain evidence="5 6">BT594</strain>
    </source>
</reference>
<keyword evidence="2" id="KW-0963">Cytoplasm</keyword>
<dbReference type="EMBL" id="JADWYK010000003">
    <property type="protein sequence ID" value="MBG8553121.1"/>
    <property type="molecule type" value="Genomic_DNA"/>
</dbReference>
<evidence type="ECO:0000313" key="5">
    <source>
        <dbReference type="EMBL" id="MBG8553121.1"/>
    </source>
</evidence>
<evidence type="ECO:0000313" key="6">
    <source>
        <dbReference type="Proteomes" id="UP000601099"/>
    </source>
</evidence>
<dbReference type="RefSeq" id="WP_196954155.1">
    <property type="nucleotide sequence ID" value="NZ_JADWYK010000003.1"/>
</dbReference>
<comment type="subcellular location">
    <subcellularLocation>
        <location evidence="2">Cytoplasm</location>
    </subcellularLocation>
</comment>
<dbReference type="InterPro" id="IPR006016">
    <property type="entry name" value="UspA"/>
</dbReference>
<dbReference type="Pfam" id="PF00582">
    <property type="entry name" value="Usp"/>
    <property type="match status" value="1"/>
</dbReference>
<dbReference type="PANTHER" id="PTHR46268">
    <property type="entry name" value="STRESS RESPONSE PROTEIN NHAX"/>
    <property type="match status" value="1"/>
</dbReference>
<comment type="caution">
    <text evidence="5">The sequence shown here is derived from an EMBL/GenBank/DDBJ whole genome shotgun (WGS) entry which is preliminary data.</text>
</comment>
<dbReference type="PANTHER" id="PTHR46268:SF6">
    <property type="entry name" value="UNIVERSAL STRESS PROTEIN UP12"/>
    <property type="match status" value="1"/>
</dbReference>
<dbReference type="Gene3D" id="3.40.50.620">
    <property type="entry name" value="HUPs"/>
    <property type="match status" value="1"/>
</dbReference>
<dbReference type="PIRSF" id="PIRSF006276">
    <property type="entry name" value="UspA"/>
    <property type="match status" value="1"/>
</dbReference>
<evidence type="ECO:0000256" key="1">
    <source>
        <dbReference type="ARBA" id="ARBA00008791"/>
    </source>
</evidence>
<dbReference type="PRINTS" id="PR01438">
    <property type="entry name" value="UNVRSLSTRESS"/>
</dbReference>
<dbReference type="Proteomes" id="UP000601099">
    <property type="component" value="Unassembled WGS sequence"/>
</dbReference>
<comment type="similarity">
    <text evidence="1 2">Belongs to the universal stress protein A family.</text>
</comment>
<keyword evidence="6" id="KW-1185">Reference proteome</keyword>
<feature type="chain" id="PRO_5046187602" description="Universal stress protein" evidence="3">
    <location>
        <begin position="24"/>
        <end position="146"/>
    </location>
</feature>
<organism evidence="5 6">
    <name type="scientific">Hymenobacter guriensis</name>
    <dbReference type="NCBI Taxonomy" id="2793065"/>
    <lineage>
        <taxon>Bacteria</taxon>
        <taxon>Pseudomonadati</taxon>
        <taxon>Bacteroidota</taxon>
        <taxon>Cytophagia</taxon>
        <taxon>Cytophagales</taxon>
        <taxon>Hymenobacteraceae</taxon>
        <taxon>Hymenobacter</taxon>
    </lineage>
</organism>
<feature type="signal peptide" evidence="3">
    <location>
        <begin position="1"/>
        <end position="23"/>
    </location>
</feature>
<dbReference type="InterPro" id="IPR006015">
    <property type="entry name" value="Universal_stress_UspA"/>
</dbReference>
<protein>
    <recommendedName>
        <fullName evidence="2">Universal stress protein</fullName>
    </recommendedName>
</protein>